<accession>A0A975DL31</accession>
<protein>
    <submittedName>
        <fullName evidence="3">DUF2059 domain-containing protein</fullName>
    </submittedName>
</protein>
<gene>
    <name evidence="3" type="ORF">J5O05_19610</name>
</gene>
<name>A0A975DL31_9GAMM</name>
<organism evidence="3 4">
    <name type="scientific">Pseudoalteromonas xiamenensis</name>
    <dbReference type="NCBI Taxonomy" id="882626"/>
    <lineage>
        <taxon>Bacteria</taxon>
        <taxon>Pseudomonadati</taxon>
        <taxon>Pseudomonadota</taxon>
        <taxon>Gammaproteobacteria</taxon>
        <taxon>Alteromonadales</taxon>
        <taxon>Pseudoalteromonadaceae</taxon>
        <taxon>Pseudoalteromonas</taxon>
    </lineage>
</organism>
<evidence type="ECO:0000256" key="1">
    <source>
        <dbReference type="SAM" id="SignalP"/>
    </source>
</evidence>
<sequence length="173" mass="20137">MKKLFVLGFSLVFSFYVQAQDARREAVESLLTSMQMDSMMESMYNQMQQSIVKNSPKLGKTPEEQALFDEHTKQLFDVMRTEMSMDKMRADIIDVYLKHYTEKEIADMLAFYESESGRSMLTKMPQVMSDTMQVSMKMAQNFLPKIQALSQEFNEKLETMRAEKANTQATEKN</sequence>
<evidence type="ECO:0000259" key="2">
    <source>
        <dbReference type="Pfam" id="PF09832"/>
    </source>
</evidence>
<dbReference type="Proteomes" id="UP000664904">
    <property type="component" value="Plasmid unnamed5"/>
</dbReference>
<keyword evidence="4" id="KW-1185">Reference proteome</keyword>
<keyword evidence="3" id="KW-0614">Plasmid</keyword>
<evidence type="ECO:0000313" key="3">
    <source>
        <dbReference type="EMBL" id="QTH73667.1"/>
    </source>
</evidence>
<dbReference type="InterPro" id="IPR018637">
    <property type="entry name" value="DUF2059"/>
</dbReference>
<dbReference type="EMBL" id="CP072135">
    <property type="protein sequence ID" value="QTH73667.1"/>
    <property type="molecule type" value="Genomic_DNA"/>
</dbReference>
<dbReference type="AlphaFoldDB" id="A0A975DL31"/>
<feature type="signal peptide" evidence="1">
    <location>
        <begin position="1"/>
        <end position="19"/>
    </location>
</feature>
<dbReference type="Pfam" id="PF09832">
    <property type="entry name" value="DUF2059"/>
    <property type="match status" value="1"/>
</dbReference>
<geneLocation type="plasmid" evidence="3 4">
    <name>unnamed5</name>
</geneLocation>
<keyword evidence="1" id="KW-0732">Signal</keyword>
<feature type="chain" id="PRO_5036972034" evidence="1">
    <location>
        <begin position="20"/>
        <end position="173"/>
    </location>
</feature>
<reference evidence="3" key="1">
    <citation type="submission" date="2021-03" db="EMBL/GenBank/DDBJ databases">
        <title>Complete Genome of Pseudoalteromonas xiamenensis STKMTI.2, a new potential marine bacterium producing anti-Vibrio compounds.</title>
        <authorList>
            <person name="Handayani D.P."/>
            <person name="Isnansetyo A."/>
            <person name="Istiqomah I."/>
            <person name="Jumina J."/>
        </authorList>
    </citation>
    <scope>NUCLEOTIDE SEQUENCE</scope>
    <source>
        <strain evidence="3">STKMTI.2</strain>
        <plasmid evidence="3">unnamed5</plasmid>
    </source>
</reference>
<dbReference type="KEGG" id="pxi:J5O05_19610"/>
<feature type="domain" description="DUF2059" evidence="2">
    <location>
        <begin position="86"/>
        <end position="144"/>
    </location>
</feature>
<evidence type="ECO:0000313" key="4">
    <source>
        <dbReference type="Proteomes" id="UP000664904"/>
    </source>
</evidence>
<proteinExistence type="predicted"/>
<dbReference type="RefSeq" id="WP_208845335.1">
    <property type="nucleotide sequence ID" value="NZ_CP072135.1"/>
</dbReference>